<sequence length="133" mass="15035">MSHGDNESTSGSSYSTKPEFLNSLKLDQNTKITFEETEAARHARQRLYGKRNANERPRVITLAQKKRLAKEEVLNTLTDSTIIDPTKVADVMANWATDDLGVDDQVSQRIFAQSLVTTQSIPNKNVFRIRIKL</sequence>
<dbReference type="Proteomes" id="UP001470230">
    <property type="component" value="Unassembled WGS sequence"/>
</dbReference>
<proteinExistence type="predicted"/>
<protein>
    <recommendedName>
        <fullName evidence="3">IBB domain-containing protein</fullName>
    </recommendedName>
</protein>
<organism evidence="1 2">
    <name type="scientific">Tritrichomonas musculus</name>
    <dbReference type="NCBI Taxonomy" id="1915356"/>
    <lineage>
        <taxon>Eukaryota</taxon>
        <taxon>Metamonada</taxon>
        <taxon>Parabasalia</taxon>
        <taxon>Tritrichomonadida</taxon>
        <taxon>Tritrichomonadidae</taxon>
        <taxon>Tritrichomonas</taxon>
    </lineage>
</organism>
<gene>
    <name evidence="1" type="ORF">M9Y10_026793</name>
</gene>
<dbReference type="EMBL" id="JAPFFF010000040">
    <property type="protein sequence ID" value="KAK8841841.1"/>
    <property type="molecule type" value="Genomic_DNA"/>
</dbReference>
<comment type="caution">
    <text evidence="1">The sequence shown here is derived from an EMBL/GenBank/DDBJ whole genome shotgun (WGS) entry which is preliminary data.</text>
</comment>
<evidence type="ECO:0008006" key="3">
    <source>
        <dbReference type="Google" id="ProtNLM"/>
    </source>
</evidence>
<accession>A0ABR2H6R2</accession>
<evidence type="ECO:0000313" key="1">
    <source>
        <dbReference type="EMBL" id="KAK8841841.1"/>
    </source>
</evidence>
<keyword evidence="2" id="KW-1185">Reference proteome</keyword>
<reference evidence="1 2" key="1">
    <citation type="submission" date="2024-04" db="EMBL/GenBank/DDBJ databases">
        <title>Tritrichomonas musculus Genome.</title>
        <authorList>
            <person name="Alves-Ferreira E."/>
            <person name="Grigg M."/>
            <person name="Lorenzi H."/>
            <person name="Galac M."/>
        </authorList>
    </citation>
    <scope>NUCLEOTIDE SEQUENCE [LARGE SCALE GENOMIC DNA]</scope>
    <source>
        <strain evidence="1 2">EAF2021</strain>
    </source>
</reference>
<name>A0ABR2H6R2_9EUKA</name>
<evidence type="ECO:0000313" key="2">
    <source>
        <dbReference type="Proteomes" id="UP001470230"/>
    </source>
</evidence>